<name>A0A543ISJ5_9ACTN</name>
<dbReference type="Pfam" id="PF07702">
    <property type="entry name" value="UTRA"/>
    <property type="match status" value="1"/>
</dbReference>
<dbReference type="InterPro" id="IPR000524">
    <property type="entry name" value="Tscrpt_reg_HTH_GntR"/>
</dbReference>
<dbReference type="GO" id="GO:0003677">
    <property type="term" value="F:DNA binding"/>
    <property type="evidence" value="ECO:0007669"/>
    <property type="project" value="UniProtKB-KW"/>
</dbReference>
<dbReference type="RefSeq" id="WP_142257852.1">
    <property type="nucleotide sequence ID" value="NZ_BMPV01000004.1"/>
</dbReference>
<dbReference type="GO" id="GO:0045892">
    <property type="term" value="P:negative regulation of DNA-templated transcription"/>
    <property type="evidence" value="ECO:0007669"/>
    <property type="project" value="TreeGrafter"/>
</dbReference>
<keyword evidence="6" id="KW-1185">Reference proteome</keyword>
<evidence type="ECO:0000259" key="4">
    <source>
        <dbReference type="PROSITE" id="PS50949"/>
    </source>
</evidence>
<dbReference type="SUPFAM" id="SSF46785">
    <property type="entry name" value="Winged helix' DNA-binding domain"/>
    <property type="match status" value="1"/>
</dbReference>
<organism evidence="5 6">
    <name type="scientific">Thermopolyspora flexuosa</name>
    <dbReference type="NCBI Taxonomy" id="103836"/>
    <lineage>
        <taxon>Bacteria</taxon>
        <taxon>Bacillati</taxon>
        <taxon>Actinomycetota</taxon>
        <taxon>Actinomycetes</taxon>
        <taxon>Streptosporangiales</taxon>
        <taxon>Streptosporangiaceae</taxon>
        <taxon>Thermopolyspora</taxon>
    </lineage>
</organism>
<evidence type="ECO:0000256" key="1">
    <source>
        <dbReference type="ARBA" id="ARBA00023015"/>
    </source>
</evidence>
<protein>
    <submittedName>
        <fullName evidence="5">GntR family transcriptional regulator</fullName>
    </submittedName>
</protein>
<dbReference type="Gene3D" id="3.40.1410.10">
    <property type="entry name" value="Chorismate lyase-like"/>
    <property type="match status" value="1"/>
</dbReference>
<dbReference type="PANTHER" id="PTHR44846">
    <property type="entry name" value="MANNOSYL-D-GLYCERATE TRANSPORT/METABOLISM SYSTEM REPRESSOR MNGR-RELATED"/>
    <property type="match status" value="1"/>
</dbReference>
<dbReference type="PRINTS" id="PR00035">
    <property type="entry name" value="HTHGNTR"/>
</dbReference>
<evidence type="ECO:0000256" key="2">
    <source>
        <dbReference type="ARBA" id="ARBA00023125"/>
    </source>
</evidence>
<dbReference type="CDD" id="cd07377">
    <property type="entry name" value="WHTH_GntR"/>
    <property type="match status" value="1"/>
</dbReference>
<dbReference type="InterPro" id="IPR011663">
    <property type="entry name" value="UTRA"/>
</dbReference>
<dbReference type="OrthoDB" id="3214900at2"/>
<dbReference type="InterPro" id="IPR028978">
    <property type="entry name" value="Chorismate_lyase_/UTRA_dom_sf"/>
</dbReference>
<reference evidence="5 6" key="1">
    <citation type="submission" date="2019-06" db="EMBL/GenBank/DDBJ databases">
        <title>Sequencing the genomes of 1000 actinobacteria strains.</title>
        <authorList>
            <person name="Klenk H.-P."/>
        </authorList>
    </citation>
    <scope>NUCLEOTIDE SEQUENCE [LARGE SCALE GENOMIC DNA]</scope>
    <source>
        <strain evidence="5 6">DSM 43186</strain>
    </source>
</reference>
<proteinExistence type="predicted"/>
<dbReference type="PANTHER" id="PTHR44846:SF17">
    <property type="entry name" value="GNTR-FAMILY TRANSCRIPTIONAL REGULATOR"/>
    <property type="match status" value="1"/>
</dbReference>
<dbReference type="SMART" id="SM00866">
    <property type="entry name" value="UTRA"/>
    <property type="match status" value="1"/>
</dbReference>
<dbReference type="InterPro" id="IPR050679">
    <property type="entry name" value="Bact_HTH_transcr_reg"/>
</dbReference>
<evidence type="ECO:0000313" key="5">
    <source>
        <dbReference type="EMBL" id="TQM73555.1"/>
    </source>
</evidence>
<dbReference type="Gene3D" id="1.10.10.10">
    <property type="entry name" value="Winged helix-like DNA-binding domain superfamily/Winged helix DNA-binding domain"/>
    <property type="match status" value="1"/>
</dbReference>
<comment type="caution">
    <text evidence="5">The sequence shown here is derived from an EMBL/GenBank/DDBJ whole genome shotgun (WGS) entry which is preliminary data.</text>
</comment>
<dbReference type="EMBL" id="VFPQ01000001">
    <property type="protein sequence ID" value="TQM73555.1"/>
    <property type="molecule type" value="Genomic_DNA"/>
</dbReference>
<dbReference type="SUPFAM" id="SSF64288">
    <property type="entry name" value="Chorismate lyase-like"/>
    <property type="match status" value="1"/>
</dbReference>
<feature type="domain" description="HTH gntR-type" evidence="4">
    <location>
        <begin position="17"/>
        <end position="85"/>
    </location>
</feature>
<dbReference type="Pfam" id="PF00392">
    <property type="entry name" value="GntR"/>
    <property type="match status" value="1"/>
</dbReference>
<keyword evidence="2" id="KW-0238">DNA-binding</keyword>
<dbReference type="Proteomes" id="UP000319213">
    <property type="component" value="Unassembled WGS sequence"/>
</dbReference>
<dbReference type="AlphaFoldDB" id="A0A543ISJ5"/>
<keyword evidence="3" id="KW-0804">Transcription</keyword>
<evidence type="ECO:0000256" key="3">
    <source>
        <dbReference type="ARBA" id="ARBA00023163"/>
    </source>
</evidence>
<dbReference type="PROSITE" id="PS50949">
    <property type="entry name" value="HTH_GNTR"/>
    <property type="match status" value="1"/>
</dbReference>
<dbReference type="GO" id="GO:0003700">
    <property type="term" value="F:DNA-binding transcription factor activity"/>
    <property type="evidence" value="ECO:0007669"/>
    <property type="project" value="InterPro"/>
</dbReference>
<dbReference type="InterPro" id="IPR036390">
    <property type="entry name" value="WH_DNA-bd_sf"/>
</dbReference>
<dbReference type="InterPro" id="IPR036388">
    <property type="entry name" value="WH-like_DNA-bd_sf"/>
</dbReference>
<evidence type="ECO:0000313" key="6">
    <source>
        <dbReference type="Proteomes" id="UP000319213"/>
    </source>
</evidence>
<dbReference type="SMART" id="SM00345">
    <property type="entry name" value="HTH_GNTR"/>
    <property type="match status" value="1"/>
</dbReference>
<accession>A0A543ISJ5</accession>
<keyword evidence="1" id="KW-0805">Transcription regulation</keyword>
<sequence length="263" mass="29579">MAGPEILARQIDQASDRAVFRQIADHLREAILNGRLRAGDKLPSEAQLMEHYNVARMTVRQAIQELKAEGHVESQHGRGVFVRSRPPVKRLASDRFARRHRKEGKAAFLAESEAVGARADVDMIRVSEVPAPADVAERLKIQTGEIVVSRSRRYLLDGRPVELATSYIPVDLARGTRIMDDNPGPGGIYERLEEQGHQLERFVEDVYTRMPTREEARLLSLGDGTPVFRLIRTAYDVEGRAVEVCDTIMRGDAYQLSYELPAH</sequence>
<gene>
    <name evidence="5" type="ORF">FHX40_0203</name>
</gene>